<dbReference type="Proteomes" id="UP000659698">
    <property type="component" value="Unassembled WGS sequence"/>
</dbReference>
<gene>
    <name evidence="2" type="ORF">H7U12_13630</name>
</gene>
<dbReference type="PROSITE" id="PS51257">
    <property type="entry name" value="PROKAR_LIPOPROTEIN"/>
    <property type="match status" value="1"/>
</dbReference>
<sequence>MRHQAIICLTAMLLLSCSGEKMKSEGVVNEQSDDSTTQTTSELRTRKSILKEDSPTASTAPLAAKESDTLIIEKPAAVFISPNSSRIEKMKEEYGEEDFYTAADDNLYYQSEAESFLREKEIVVIYSTARYLKFMTANGKPQFVATAHPDSSAWTIYLFHPRKAPKSISSIDIEAEYESYFK</sequence>
<evidence type="ECO:0000256" key="1">
    <source>
        <dbReference type="SAM" id="MobiDB-lite"/>
    </source>
</evidence>
<accession>A0ABR6VV07</accession>
<feature type="region of interest" description="Disordered" evidence="1">
    <location>
        <begin position="24"/>
        <end position="62"/>
    </location>
</feature>
<evidence type="ECO:0008006" key="4">
    <source>
        <dbReference type="Google" id="ProtNLM"/>
    </source>
</evidence>
<keyword evidence="3" id="KW-1185">Reference proteome</keyword>
<evidence type="ECO:0000313" key="3">
    <source>
        <dbReference type="Proteomes" id="UP000659698"/>
    </source>
</evidence>
<protein>
    <recommendedName>
        <fullName evidence="4">Lipoprotein</fullName>
    </recommendedName>
</protein>
<organism evidence="2 3">
    <name type="scientific">Rufibacter sediminis</name>
    <dbReference type="NCBI Taxonomy" id="2762756"/>
    <lineage>
        <taxon>Bacteria</taxon>
        <taxon>Pseudomonadati</taxon>
        <taxon>Bacteroidota</taxon>
        <taxon>Cytophagia</taxon>
        <taxon>Cytophagales</taxon>
        <taxon>Hymenobacteraceae</taxon>
        <taxon>Rufibacter</taxon>
    </lineage>
</organism>
<proteinExistence type="predicted"/>
<dbReference type="EMBL" id="JACOAF010000030">
    <property type="protein sequence ID" value="MBC3540729.1"/>
    <property type="molecule type" value="Genomic_DNA"/>
</dbReference>
<evidence type="ECO:0000313" key="2">
    <source>
        <dbReference type="EMBL" id="MBC3540729.1"/>
    </source>
</evidence>
<comment type="caution">
    <text evidence="2">The sequence shown here is derived from an EMBL/GenBank/DDBJ whole genome shotgun (WGS) entry which is preliminary data.</text>
</comment>
<name>A0ABR6VV07_9BACT</name>
<dbReference type="RefSeq" id="WP_186638825.1">
    <property type="nucleotide sequence ID" value="NZ_JACOAF010000030.1"/>
</dbReference>
<feature type="compositionally biased region" description="Basic and acidic residues" evidence="1">
    <location>
        <begin position="43"/>
        <end position="54"/>
    </location>
</feature>
<reference evidence="2 3" key="1">
    <citation type="journal article" date="2019" name="Int. J. Syst. Evol. Microbiol.">
        <title>Rufibacter sediminis sp. nov., isolated from freshwater lake sediment.</title>
        <authorList>
            <person name="Qu J.H."/>
            <person name="Zhang L.J."/>
            <person name="Fu Y.H."/>
            <person name="Li H.F."/>
        </authorList>
    </citation>
    <scope>NUCLEOTIDE SEQUENCE [LARGE SCALE GENOMIC DNA]</scope>
    <source>
        <strain evidence="2 3">H-1</strain>
    </source>
</reference>